<dbReference type="RefSeq" id="WP_188416844.1">
    <property type="nucleotide sequence ID" value="NZ_BMDO01000006.1"/>
</dbReference>
<dbReference type="Proteomes" id="UP000662074">
    <property type="component" value="Unassembled WGS sequence"/>
</dbReference>
<reference evidence="1" key="1">
    <citation type="journal article" date="2014" name="Int. J. Syst. Evol. Microbiol.">
        <title>Complete genome sequence of Corynebacterium casei LMG S-19264T (=DSM 44701T), isolated from a smear-ripened cheese.</title>
        <authorList>
            <consortium name="US DOE Joint Genome Institute (JGI-PGF)"/>
            <person name="Walter F."/>
            <person name="Albersmeier A."/>
            <person name="Kalinowski J."/>
            <person name="Ruckert C."/>
        </authorList>
    </citation>
    <scope>NUCLEOTIDE SEQUENCE</scope>
    <source>
        <strain evidence="1">CCM 8711</strain>
    </source>
</reference>
<evidence type="ECO:0000313" key="1">
    <source>
        <dbReference type="EMBL" id="GGI51089.1"/>
    </source>
</evidence>
<accession>A0A917JC99</accession>
<comment type="caution">
    <text evidence="1">The sequence shown here is derived from an EMBL/GenBank/DDBJ whole genome shotgun (WGS) entry which is preliminary data.</text>
</comment>
<evidence type="ECO:0000313" key="2">
    <source>
        <dbReference type="Proteomes" id="UP000662074"/>
    </source>
</evidence>
<keyword evidence="2" id="KW-1185">Reference proteome</keyword>
<dbReference type="AlphaFoldDB" id="A0A917JC99"/>
<proteinExistence type="predicted"/>
<name>A0A917JC99_9SPHI</name>
<protein>
    <submittedName>
        <fullName evidence="1">Uncharacterized protein</fullName>
    </submittedName>
</protein>
<reference evidence="1" key="2">
    <citation type="submission" date="2020-09" db="EMBL/GenBank/DDBJ databases">
        <authorList>
            <person name="Sun Q."/>
            <person name="Sedlacek I."/>
        </authorList>
    </citation>
    <scope>NUCLEOTIDE SEQUENCE</scope>
    <source>
        <strain evidence="1">CCM 8711</strain>
    </source>
</reference>
<dbReference type="EMBL" id="BMDO01000006">
    <property type="protein sequence ID" value="GGI51089.1"/>
    <property type="molecule type" value="Genomic_DNA"/>
</dbReference>
<gene>
    <name evidence="1" type="ORF">GCM10011425_23010</name>
</gene>
<organism evidence="1 2">
    <name type="scientific">Mucilaginibacter galii</name>
    <dbReference type="NCBI Taxonomy" id="2005073"/>
    <lineage>
        <taxon>Bacteria</taxon>
        <taxon>Pseudomonadati</taxon>
        <taxon>Bacteroidota</taxon>
        <taxon>Sphingobacteriia</taxon>
        <taxon>Sphingobacteriales</taxon>
        <taxon>Sphingobacteriaceae</taxon>
        <taxon>Mucilaginibacter</taxon>
    </lineage>
</organism>
<sequence>MQNQKELFNLPDYIMVDPALADDPRLRGGEIGRLTYAIINWNEFYIGFDDVKIRVYGAADLLMLKNADALFQYIEDHGATLNEYEMNAITNVALLEIYAADSGYQKEAFKIALQYPSLCNAFLISIEDKLKLGRGLKTGR</sequence>